<dbReference type="InterPro" id="IPR038765">
    <property type="entry name" value="Papain-like_cys_pep_sf"/>
</dbReference>
<evidence type="ECO:0000313" key="2">
    <source>
        <dbReference type="EMBL" id="SFA87275.1"/>
    </source>
</evidence>
<gene>
    <name evidence="2" type="ORF">SAMN05421688_1366</name>
</gene>
<evidence type="ECO:0000313" key="3">
    <source>
        <dbReference type="Proteomes" id="UP000198796"/>
    </source>
</evidence>
<dbReference type="GO" id="GO:0006508">
    <property type="term" value="P:proteolysis"/>
    <property type="evidence" value="ECO:0007669"/>
    <property type="project" value="UniProtKB-KW"/>
</dbReference>
<dbReference type="STRING" id="871651.SAMN05421688_1366"/>
<dbReference type="RefSeq" id="WP_092062171.1">
    <property type="nucleotide sequence ID" value="NZ_FOJU01000002.1"/>
</dbReference>
<name>A0A1I0WEV1_9RHOB</name>
<sequence>MRLTVEHRTHYRFEVPMRRVIQVHRLLPADSDNQRIADWSIDIGEGIVGGSYRDAAGDNISNVSWRGPLDEVTVTVRGVVETHETSGVLRGHQERSVPGMYMRHTRQTWPDGDLRKLAADTSKDFEDASPLRRAHTLSAAVSEAITFAPGQTQATGTAAEALALGKGVCQDHAHALITLAHLVGMPARYVCGYLYTEDGGQEHEAAHAWAELHVAGLGWVGFDPANRCCPDERYIRLGSGLDALTAAPIRGVLQGEGIEALDVHVAVDAQQQ</sequence>
<dbReference type="EMBL" id="FOJU01000002">
    <property type="protein sequence ID" value="SFA87275.1"/>
    <property type="molecule type" value="Genomic_DNA"/>
</dbReference>
<evidence type="ECO:0000259" key="1">
    <source>
        <dbReference type="SMART" id="SM00460"/>
    </source>
</evidence>
<dbReference type="PANTHER" id="PTHR33490">
    <property type="entry name" value="BLR5614 PROTEIN-RELATED"/>
    <property type="match status" value="1"/>
</dbReference>
<protein>
    <submittedName>
        <fullName evidence="2">Transglutaminase-like enzyme, putative cysteine protease</fullName>
    </submittedName>
</protein>
<dbReference type="SUPFAM" id="SSF54001">
    <property type="entry name" value="Cysteine proteinases"/>
    <property type="match status" value="1"/>
</dbReference>
<dbReference type="InterPro" id="IPR002931">
    <property type="entry name" value="Transglutaminase-like"/>
</dbReference>
<dbReference type="SMART" id="SM00460">
    <property type="entry name" value="TGc"/>
    <property type="match status" value="1"/>
</dbReference>
<organism evidence="2 3">
    <name type="scientific">Poseidonocella pacifica</name>
    <dbReference type="NCBI Taxonomy" id="871651"/>
    <lineage>
        <taxon>Bacteria</taxon>
        <taxon>Pseudomonadati</taxon>
        <taxon>Pseudomonadota</taxon>
        <taxon>Alphaproteobacteria</taxon>
        <taxon>Rhodobacterales</taxon>
        <taxon>Roseobacteraceae</taxon>
        <taxon>Poseidonocella</taxon>
    </lineage>
</organism>
<dbReference type="AlphaFoldDB" id="A0A1I0WEV1"/>
<dbReference type="InterPro" id="IPR013589">
    <property type="entry name" value="Bac_transglu_N"/>
</dbReference>
<proteinExistence type="predicted"/>
<keyword evidence="2" id="KW-0645">Protease</keyword>
<dbReference type="Pfam" id="PF08379">
    <property type="entry name" value="Bact_transglu_N"/>
    <property type="match status" value="1"/>
</dbReference>
<reference evidence="2 3" key="1">
    <citation type="submission" date="2016-10" db="EMBL/GenBank/DDBJ databases">
        <authorList>
            <person name="de Groot N.N."/>
        </authorList>
    </citation>
    <scope>NUCLEOTIDE SEQUENCE [LARGE SCALE GENOMIC DNA]</scope>
    <source>
        <strain evidence="2 3">DSM 29316</strain>
    </source>
</reference>
<dbReference type="GO" id="GO:0008233">
    <property type="term" value="F:peptidase activity"/>
    <property type="evidence" value="ECO:0007669"/>
    <property type="project" value="UniProtKB-KW"/>
</dbReference>
<keyword evidence="3" id="KW-1185">Reference proteome</keyword>
<feature type="domain" description="Transglutaminase-like" evidence="1">
    <location>
        <begin position="161"/>
        <end position="226"/>
    </location>
</feature>
<keyword evidence="2" id="KW-0378">Hydrolase</keyword>
<dbReference type="Pfam" id="PF01841">
    <property type="entry name" value="Transglut_core"/>
    <property type="match status" value="1"/>
</dbReference>
<dbReference type="Proteomes" id="UP000198796">
    <property type="component" value="Unassembled WGS sequence"/>
</dbReference>
<dbReference type="Gene3D" id="3.10.620.30">
    <property type="match status" value="1"/>
</dbReference>
<dbReference type="PANTHER" id="PTHR33490:SF6">
    <property type="entry name" value="SLL1049 PROTEIN"/>
    <property type="match status" value="1"/>
</dbReference>
<accession>A0A1I0WEV1</accession>
<dbReference type="OrthoDB" id="9804023at2"/>